<dbReference type="AlphaFoldDB" id="A0AAV1UQ08"/>
<comment type="caution">
    <text evidence="1">The sequence shown here is derived from an EMBL/GenBank/DDBJ whole genome shotgun (WGS) entry which is preliminary data.</text>
</comment>
<protein>
    <submittedName>
        <fullName evidence="1">Uncharacterized protein</fullName>
    </submittedName>
</protein>
<proteinExistence type="predicted"/>
<accession>A0AAV1UQ08</accession>
<dbReference type="Proteomes" id="UP001162060">
    <property type="component" value="Unassembled WGS sequence"/>
</dbReference>
<dbReference type="EMBL" id="CAKLBY020000224">
    <property type="protein sequence ID" value="CAK7936610.1"/>
    <property type="molecule type" value="Genomic_DNA"/>
</dbReference>
<name>A0AAV1UQ08_9STRA</name>
<sequence>MKRSRACDDLVALAAEPSTPCTETRPYDVHHTRPSSLVDTCHRFKRSRASVDSNSSSSSYRDEINGFSLHLTDMGDAWAYKNGSRRSLSPFRSSDEVKDLEASDDRFPFRRNLRETMRFRQKKQRVAEITSSFDGFGIHDEDAAAKQSSDRARGCLKASVEARETSEPRFLRGLRFPHQTRCIDPLDKRQGPSFDLSALIRLSVSRKR</sequence>
<organism evidence="1 2">
    <name type="scientific">Peronospora matthiolae</name>
    <dbReference type="NCBI Taxonomy" id="2874970"/>
    <lineage>
        <taxon>Eukaryota</taxon>
        <taxon>Sar</taxon>
        <taxon>Stramenopiles</taxon>
        <taxon>Oomycota</taxon>
        <taxon>Peronosporomycetes</taxon>
        <taxon>Peronosporales</taxon>
        <taxon>Peronosporaceae</taxon>
        <taxon>Peronospora</taxon>
    </lineage>
</organism>
<reference evidence="1" key="1">
    <citation type="submission" date="2024-01" db="EMBL/GenBank/DDBJ databases">
        <authorList>
            <person name="Webb A."/>
        </authorList>
    </citation>
    <scope>NUCLEOTIDE SEQUENCE</scope>
    <source>
        <strain evidence="1">Pm1</strain>
    </source>
</reference>
<gene>
    <name evidence="1" type="ORF">PM001_LOCUS21760</name>
</gene>
<evidence type="ECO:0000313" key="1">
    <source>
        <dbReference type="EMBL" id="CAK7936610.1"/>
    </source>
</evidence>
<evidence type="ECO:0000313" key="2">
    <source>
        <dbReference type="Proteomes" id="UP001162060"/>
    </source>
</evidence>